<reference evidence="2" key="1">
    <citation type="submission" date="2022-03" db="EMBL/GenBank/DDBJ databases">
        <title>Proposal of a novel genus Dryocolo and two novel species.</title>
        <authorList>
            <person name="Maddock D.W."/>
            <person name="Brady C.L."/>
            <person name="Denman S."/>
            <person name="Arnold D."/>
        </authorList>
    </citation>
    <scope>NUCLEOTIDE SEQUENCE</scope>
    <source>
        <strain evidence="2">H6W4</strain>
    </source>
</reference>
<feature type="compositionally biased region" description="Acidic residues" evidence="1">
    <location>
        <begin position="39"/>
        <end position="51"/>
    </location>
</feature>
<evidence type="ECO:0000313" key="2">
    <source>
        <dbReference type="EMBL" id="MCT4701219.1"/>
    </source>
</evidence>
<evidence type="ECO:0000256" key="1">
    <source>
        <dbReference type="SAM" id="MobiDB-lite"/>
    </source>
</evidence>
<dbReference type="InterPro" id="IPR025147">
    <property type="entry name" value="Packaging_FI"/>
</dbReference>
<keyword evidence="3" id="KW-1185">Reference proteome</keyword>
<dbReference type="Gene3D" id="3.40.5.70">
    <property type="entry name" value="DNA packaging chaperone protein FI, C-terminal beta-strand domain"/>
    <property type="match status" value="1"/>
</dbReference>
<dbReference type="InterPro" id="IPR043043">
    <property type="entry name" value="Packaging_FI_C"/>
</dbReference>
<name>A0A9X2W8G8_9ENTR</name>
<proteinExistence type="predicted"/>
<dbReference type="AlphaFoldDB" id="A0A9X2W8G8"/>
<sequence>MNKDELIARLKALGEQLNRDVSLAGSKEDLALRIAELEEELDGDEQPDGDETTAQTSDTTVADSLTAPTGNASETSKSTVSDQTAGELVTVETLFNLHIDALHATKNERVAIAAPGAVIRVASDIADSLVEQDLARHR</sequence>
<accession>A0A9X2W8G8</accession>
<gene>
    <name evidence="2" type="ORF">MUA00_05290</name>
</gene>
<dbReference type="Pfam" id="PF14000">
    <property type="entry name" value="Packaging_FI"/>
    <property type="match status" value="1"/>
</dbReference>
<comment type="caution">
    <text evidence="2">The sequence shown here is derived from an EMBL/GenBank/DDBJ whole genome shotgun (WGS) entry which is preliminary data.</text>
</comment>
<dbReference type="RefSeq" id="WP_271121961.1">
    <property type="nucleotide sequence ID" value="NZ_JALHAN010000059.1"/>
</dbReference>
<feature type="compositionally biased region" description="Polar residues" evidence="1">
    <location>
        <begin position="52"/>
        <end position="84"/>
    </location>
</feature>
<feature type="region of interest" description="Disordered" evidence="1">
    <location>
        <begin position="39"/>
        <end position="84"/>
    </location>
</feature>
<protein>
    <submittedName>
        <fullName evidence="2">DNA-packaging protein FI</fullName>
    </submittedName>
</protein>
<dbReference type="EMBL" id="JALHAP010000072">
    <property type="protein sequence ID" value="MCT4701219.1"/>
    <property type="molecule type" value="Genomic_DNA"/>
</dbReference>
<evidence type="ECO:0000313" key="3">
    <source>
        <dbReference type="Proteomes" id="UP001150641"/>
    </source>
</evidence>
<dbReference type="Proteomes" id="UP001150641">
    <property type="component" value="Unassembled WGS sequence"/>
</dbReference>
<organism evidence="2 3">
    <name type="scientific">Dryocola boscaweniae</name>
    <dbReference type="NCBI Taxonomy" id="2925397"/>
    <lineage>
        <taxon>Bacteria</taxon>
        <taxon>Pseudomonadati</taxon>
        <taxon>Pseudomonadota</taxon>
        <taxon>Gammaproteobacteria</taxon>
        <taxon>Enterobacterales</taxon>
        <taxon>Enterobacteriaceae</taxon>
        <taxon>Dryocola</taxon>
    </lineage>
</organism>